<evidence type="ECO:0000313" key="1">
    <source>
        <dbReference type="EMBL" id="DAF50710.1"/>
    </source>
</evidence>
<name>A0A8S5SIC1_9CAUD</name>
<reference evidence="1" key="1">
    <citation type="journal article" date="2021" name="Proc. Natl. Acad. Sci. U.S.A.">
        <title>A Catalog of Tens of Thousands of Viruses from Human Metagenomes Reveals Hidden Associations with Chronic Diseases.</title>
        <authorList>
            <person name="Tisza M.J."/>
            <person name="Buck C.B."/>
        </authorList>
    </citation>
    <scope>NUCLEOTIDE SEQUENCE</scope>
    <source>
        <strain evidence="1">Ct04y17</strain>
    </source>
</reference>
<organism evidence="1">
    <name type="scientific">Myoviridae sp. ct04y17</name>
    <dbReference type="NCBI Taxonomy" id="2827652"/>
    <lineage>
        <taxon>Viruses</taxon>
        <taxon>Duplodnaviria</taxon>
        <taxon>Heunggongvirae</taxon>
        <taxon>Uroviricota</taxon>
        <taxon>Caudoviricetes</taxon>
    </lineage>
</organism>
<sequence length="71" mass="8574">MNRLKNAIEAGKFAWKKYLNGKTWNGIMLRTQPLFCSYGQIGYQVFVYDRERHVTTFTYDWEKQQIKFSNN</sequence>
<protein>
    <submittedName>
        <fullName evidence="1">Uncharacterized protein</fullName>
    </submittedName>
</protein>
<dbReference type="EMBL" id="BK032600">
    <property type="protein sequence ID" value="DAF50710.1"/>
    <property type="molecule type" value="Genomic_DNA"/>
</dbReference>
<proteinExistence type="predicted"/>
<accession>A0A8S5SIC1</accession>